<dbReference type="AlphaFoldDB" id="A0AAD9T4N1"/>
<keyword evidence="6 9" id="KW-0804">Transcription</keyword>
<accession>A0AAD9T4N1</accession>
<dbReference type="Proteomes" id="UP001285354">
    <property type="component" value="Unassembled WGS sequence"/>
</dbReference>
<keyword evidence="5 9" id="KW-0010">Activator</keyword>
<dbReference type="GO" id="GO:0000978">
    <property type="term" value="F:RNA polymerase II cis-regulatory region sequence-specific DNA binding"/>
    <property type="evidence" value="ECO:0007669"/>
    <property type="project" value="TreeGrafter"/>
</dbReference>
<comment type="subcellular location">
    <subcellularLocation>
        <location evidence="1 9">Nucleus</location>
    </subcellularLocation>
</comment>
<dbReference type="EMBL" id="JAUBYV010000002">
    <property type="protein sequence ID" value="KAK2629126.1"/>
    <property type="molecule type" value="Genomic_DNA"/>
</dbReference>
<dbReference type="Pfam" id="PF10232">
    <property type="entry name" value="Med8"/>
    <property type="match status" value="1"/>
</dbReference>
<comment type="caution">
    <text evidence="11">The sequence shown here is derived from an EMBL/GenBank/DDBJ whole genome shotgun (WGS) entry which is preliminary data.</text>
</comment>
<evidence type="ECO:0000256" key="4">
    <source>
        <dbReference type="ARBA" id="ARBA00023015"/>
    </source>
</evidence>
<sequence length="245" mass="27772">MSSLTMAQASLTQEDIKILEQLRQRLSQLTNNIASQKSDLIRSNPLPPWVSLQTSASILAGNIESLTNLMARHSELLNRMVVYPSTNYPGRTQEGILTQLLRKKLEPQVETWVEEGRTTQTQIMEGRTDEKSEDELLDWAKDWIGNRVVKYAMEEAGDNYTIEEREQGITSVNTGLKRNLEEDESDEDENEDEDEEMEDVGVAVTTVRRTSAGQVEFGLGELKKDLNAQSRSFDEMLRFGASGRR</sequence>
<keyword evidence="12" id="KW-1185">Reference proteome</keyword>
<evidence type="ECO:0000313" key="12">
    <source>
        <dbReference type="Proteomes" id="UP001285354"/>
    </source>
</evidence>
<keyword evidence="4 9" id="KW-0805">Transcription regulation</keyword>
<protein>
    <recommendedName>
        <fullName evidence="3 9">Mediator of RNA polymerase II transcription subunit 8</fullName>
    </recommendedName>
    <alternativeName>
        <fullName evidence="8 9">Mediator complex subunit 8</fullName>
    </alternativeName>
</protein>
<dbReference type="InterPro" id="IPR019364">
    <property type="entry name" value="Mediatior_Med8_fun/met"/>
</dbReference>
<name>A0AAD9T4N1_9HELO</name>
<evidence type="ECO:0000256" key="9">
    <source>
        <dbReference type="RuleBase" id="RU364144"/>
    </source>
</evidence>
<dbReference type="Gene3D" id="1.20.58.1710">
    <property type="match status" value="1"/>
</dbReference>
<evidence type="ECO:0000256" key="7">
    <source>
        <dbReference type="ARBA" id="ARBA00023242"/>
    </source>
</evidence>
<evidence type="ECO:0000256" key="10">
    <source>
        <dbReference type="SAM" id="MobiDB-lite"/>
    </source>
</evidence>
<dbReference type="GO" id="GO:0016592">
    <property type="term" value="C:mediator complex"/>
    <property type="evidence" value="ECO:0007669"/>
    <property type="project" value="InterPro"/>
</dbReference>
<evidence type="ECO:0000256" key="5">
    <source>
        <dbReference type="ARBA" id="ARBA00023159"/>
    </source>
</evidence>
<dbReference type="PANTHER" id="PTHR13074">
    <property type="entry name" value="MEDIATOR OF RNA POLYMERASE II TRANSCRIPTION SUBUNIT 8"/>
    <property type="match status" value="1"/>
</dbReference>
<proteinExistence type="inferred from homology"/>
<organism evidence="11 12">
    <name type="scientific">Diplocarpon rosae</name>
    <dbReference type="NCBI Taxonomy" id="946125"/>
    <lineage>
        <taxon>Eukaryota</taxon>
        <taxon>Fungi</taxon>
        <taxon>Dikarya</taxon>
        <taxon>Ascomycota</taxon>
        <taxon>Pezizomycotina</taxon>
        <taxon>Leotiomycetes</taxon>
        <taxon>Helotiales</taxon>
        <taxon>Drepanopezizaceae</taxon>
        <taxon>Diplocarpon</taxon>
    </lineage>
</organism>
<evidence type="ECO:0000256" key="2">
    <source>
        <dbReference type="ARBA" id="ARBA00005716"/>
    </source>
</evidence>
<feature type="region of interest" description="Disordered" evidence="10">
    <location>
        <begin position="173"/>
        <end position="206"/>
    </location>
</feature>
<evidence type="ECO:0000256" key="1">
    <source>
        <dbReference type="ARBA" id="ARBA00004123"/>
    </source>
</evidence>
<comment type="similarity">
    <text evidence="2 9">Belongs to the Mediator complex subunit 8 family.</text>
</comment>
<comment type="subunit">
    <text evidence="9">Component of the Mediator complex.</text>
</comment>
<evidence type="ECO:0000256" key="3">
    <source>
        <dbReference type="ARBA" id="ARBA00020637"/>
    </source>
</evidence>
<comment type="function">
    <text evidence="9">Component of the Mediator complex, a coactivator involved in the regulated transcription of nearly all RNA polymerase II-dependent genes. Mediator functions as a bridge to convey information from gene-specific regulatory proteins to the basal RNA polymerase II transcription machinery. Mediator is recruited to promoters by direct interactions with regulatory proteins and serves as a scaffold for the assembly of a functional preinitiation complex with RNA polymerase II and the general transcription factors.</text>
</comment>
<dbReference type="PANTHER" id="PTHR13074:SF9">
    <property type="entry name" value="MEDIATOR OF RNA POLYMERASE II TRANSCRIPTION SUBUNIT 8"/>
    <property type="match status" value="1"/>
</dbReference>
<gene>
    <name evidence="9" type="primary">MED8</name>
    <name evidence="11" type="ORF">QTJ16_002229</name>
</gene>
<dbReference type="Gene3D" id="6.10.250.2610">
    <property type="match status" value="1"/>
</dbReference>
<reference evidence="11" key="1">
    <citation type="submission" date="2023-06" db="EMBL/GenBank/DDBJ databases">
        <title>Draft genome of Marssonina rosae.</title>
        <authorList>
            <person name="Cheng Q."/>
        </authorList>
    </citation>
    <scope>NUCLEOTIDE SEQUENCE</scope>
    <source>
        <strain evidence="11">R4</strain>
    </source>
</reference>
<evidence type="ECO:0000256" key="8">
    <source>
        <dbReference type="ARBA" id="ARBA00031261"/>
    </source>
</evidence>
<keyword evidence="7 9" id="KW-0539">Nucleus</keyword>
<evidence type="ECO:0000256" key="6">
    <source>
        <dbReference type="ARBA" id="ARBA00023163"/>
    </source>
</evidence>
<feature type="compositionally biased region" description="Acidic residues" evidence="10">
    <location>
        <begin position="181"/>
        <end position="199"/>
    </location>
</feature>
<evidence type="ECO:0000313" key="11">
    <source>
        <dbReference type="EMBL" id="KAK2629126.1"/>
    </source>
</evidence>
<dbReference type="GO" id="GO:0003712">
    <property type="term" value="F:transcription coregulator activity"/>
    <property type="evidence" value="ECO:0007669"/>
    <property type="project" value="InterPro"/>
</dbReference>
<dbReference type="GO" id="GO:0070847">
    <property type="term" value="C:core mediator complex"/>
    <property type="evidence" value="ECO:0007669"/>
    <property type="project" value="TreeGrafter"/>
</dbReference>
<dbReference type="GO" id="GO:0006357">
    <property type="term" value="P:regulation of transcription by RNA polymerase II"/>
    <property type="evidence" value="ECO:0007669"/>
    <property type="project" value="InterPro"/>
</dbReference>